<dbReference type="PANTHER" id="PTHR47256">
    <property type="entry name" value="ZN(II)2CYS6 TRANSCRIPTION FACTOR (EUROFUNG)-RELATED"/>
    <property type="match status" value="1"/>
</dbReference>
<dbReference type="Proteomes" id="UP001358417">
    <property type="component" value="Unassembled WGS sequence"/>
</dbReference>
<evidence type="ECO:0000313" key="2">
    <source>
        <dbReference type="EMBL" id="KAK5053082.1"/>
    </source>
</evidence>
<comment type="caution">
    <text evidence="2">The sequence shown here is derived from an EMBL/GenBank/DDBJ whole genome shotgun (WGS) entry which is preliminary data.</text>
</comment>
<dbReference type="EMBL" id="JAVRRD010000012">
    <property type="protein sequence ID" value="KAK5053082.1"/>
    <property type="molecule type" value="Genomic_DNA"/>
</dbReference>
<feature type="compositionally biased region" description="Polar residues" evidence="1">
    <location>
        <begin position="71"/>
        <end position="81"/>
    </location>
</feature>
<organism evidence="2 3">
    <name type="scientific">Exophiala bonariae</name>
    <dbReference type="NCBI Taxonomy" id="1690606"/>
    <lineage>
        <taxon>Eukaryota</taxon>
        <taxon>Fungi</taxon>
        <taxon>Dikarya</taxon>
        <taxon>Ascomycota</taxon>
        <taxon>Pezizomycotina</taxon>
        <taxon>Eurotiomycetes</taxon>
        <taxon>Chaetothyriomycetidae</taxon>
        <taxon>Chaetothyriales</taxon>
        <taxon>Herpotrichiellaceae</taxon>
        <taxon>Exophiala</taxon>
    </lineage>
</organism>
<feature type="region of interest" description="Disordered" evidence="1">
    <location>
        <begin position="62"/>
        <end position="86"/>
    </location>
</feature>
<evidence type="ECO:0000313" key="3">
    <source>
        <dbReference type="Proteomes" id="UP001358417"/>
    </source>
</evidence>
<dbReference type="RefSeq" id="XP_064706524.1">
    <property type="nucleotide sequence ID" value="XM_064845670.1"/>
</dbReference>
<dbReference type="CDD" id="cd12148">
    <property type="entry name" value="fungal_TF_MHR"/>
    <property type="match status" value="1"/>
</dbReference>
<gene>
    <name evidence="2" type="ORF">LTR84_002056</name>
</gene>
<dbReference type="GeneID" id="89970268"/>
<dbReference type="AlphaFoldDB" id="A0AAV9NAF4"/>
<keyword evidence="3" id="KW-1185">Reference proteome</keyword>
<sequence length="216" mass="24943">MAWKRKVEELEEDNRSLPDLLDAIRTGEDDQVDRLVAFIRSQASQSEVVDYVANNFIKASSTADHEDGRSKSSTRQQSPSLHQPRLPRSIQQSLRPWITVSAHPWTTVTDDDDLVSHLVSLWFTWRHWCYPFIERDEFVTAMRSKDVESPVCTPALVNMILADACFDYDLPNDAQPTSANERPLRDLFFDEARRHMESSKSKRSLSAIQYLGVQWM</sequence>
<protein>
    <submittedName>
        <fullName evidence="2">Uncharacterized protein</fullName>
    </submittedName>
</protein>
<dbReference type="PANTHER" id="PTHR47256:SF1">
    <property type="entry name" value="ZN(II)2CYS6 TRANSCRIPTION FACTOR (EUROFUNG)"/>
    <property type="match status" value="1"/>
</dbReference>
<evidence type="ECO:0000256" key="1">
    <source>
        <dbReference type="SAM" id="MobiDB-lite"/>
    </source>
</evidence>
<reference evidence="2 3" key="1">
    <citation type="submission" date="2023-08" db="EMBL/GenBank/DDBJ databases">
        <title>Black Yeasts Isolated from many extreme environments.</title>
        <authorList>
            <person name="Coleine C."/>
            <person name="Stajich J.E."/>
            <person name="Selbmann L."/>
        </authorList>
    </citation>
    <scope>NUCLEOTIDE SEQUENCE [LARGE SCALE GENOMIC DNA]</scope>
    <source>
        <strain evidence="2 3">CCFEE 5792</strain>
    </source>
</reference>
<name>A0AAV9NAF4_9EURO</name>
<dbReference type="InterPro" id="IPR053187">
    <property type="entry name" value="Notoamide_regulator"/>
</dbReference>
<proteinExistence type="predicted"/>
<accession>A0AAV9NAF4</accession>